<dbReference type="eggNOG" id="COG1961">
    <property type="taxonomic scope" value="Bacteria"/>
</dbReference>
<gene>
    <name evidence="8" type="ORF">DSM3645_29227</name>
</gene>
<comment type="similarity">
    <text evidence="1">Belongs to the site-specific recombinase resolvase family.</text>
</comment>
<organism evidence="8 9">
    <name type="scientific">Blastopirellula marina DSM 3645</name>
    <dbReference type="NCBI Taxonomy" id="314230"/>
    <lineage>
        <taxon>Bacteria</taxon>
        <taxon>Pseudomonadati</taxon>
        <taxon>Planctomycetota</taxon>
        <taxon>Planctomycetia</taxon>
        <taxon>Pirellulales</taxon>
        <taxon>Pirellulaceae</taxon>
        <taxon>Blastopirellula</taxon>
    </lineage>
</organism>
<evidence type="ECO:0000313" key="8">
    <source>
        <dbReference type="EMBL" id="EAQ81745.1"/>
    </source>
</evidence>
<evidence type="ECO:0000256" key="3">
    <source>
        <dbReference type="ARBA" id="ARBA00023125"/>
    </source>
</evidence>
<dbReference type="CDD" id="cd03768">
    <property type="entry name" value="SR_ResInv"/>
    <property type="match status" value="1"/>
</dbReference>
<evidence type="ECO:0000256" key="2">
    <source>
        <dbReference type="ARBA" id="ARBA00022908"/>
    </source>
</evidence>
<dbReference type="PROSITE" id="PS00397">
    <property type="entry name" value="RECOMBINASES_1"/>
    <property type="match status" value="1"/>
</dbReference>
<dbReference type="RefSeq" id="WP_002653737.1">
    <property type="nucleotide sequence ID" value="NZ_CH672376.1"/>
</dbReference>
<dbReference type="InterPro" id="IPR006119">
    <property type="entry name" value="Resolv_N"/>
</dbReference>
<evidence type="ECO:0000313" key="9">
    <source>
        <dbReference type="Proteomes" id="UP000004358"/>
    </source>
</evidence>
<dbReference type="GO" id="GO:0000150">
    <property type="term" value="F:DNA strand exchange activity"/>
    <property type="evidence" value="ECO:0007669"/>
    <property type="project" value="InterPro"/>
</dbReference>
<dbReference type="PANTHER" id="PTHR30461">
    <property type="entry name" value="DNA-INVERTASE FROM LAMBDOID PROPHAGE"/>
    <property type="match status" value="1"/>
</dbReference>
<dbReference type="InterPro" id="IPR050639">
    <property type="entry name" value="SSR_resolvase"/>
</dbReference>
<reference evidence="8 9" key="1">
    <citation type="submission" date="2006-02" db="EMBL/GenBank/DDBJ databases">
        <authorList>
            <person name="Amann R."/>
            <person name="Ferriera S."/>
            <person name="Johnson J."/>
            <person name="Kravitz S."/>
            <person name="Halpern A."/>
            <person name="Remington K."/>
            <person name="Beeson K."/>
            <person name="Tran B."/>
            <person name="Rogers Y.-H."/>
            <person name="Friedman R."/>
            <person name="Venter J.C."/>
        </authorList>
    </citation>
    <scope>NUCLEOTIDE SEQUENCE [LARGE SCALE GENOMIC DNA]</scope>
    <source>
        <strain evidence="8 9">DSM 3645</strain>
    </source>
</reference>
<dbReference type="STRING" id="314230.DSM3645_29227"/>
<dbReference type="Gene3D" id="3.40.50.1390">
    <property type="entry name" value="Resolvase, N-terminal catalytic domain"/>
    <property type="match status" value="1"/>
</dbReference>
<proteinExistence type="inferred from homology"/>
<dbReference type="AlphaFoldDB" id="A3ZPR7"/>
<dbReference type="PROSITE" id="PS51736">
    <property type="entry name" value="RECOMBINASES_3"/>
    <property type="match status" value="1"/>
</dbReference>
<keyword evidence="2" id="KW-0229">DNA integration</keyword>
<dbReference type="InterPro" id="IPR036162">
    <property type="entry name" value="Resolvase-like_N_sf"/>
</dbReference>
<name>A3ZPR7_9BACT</name>
<dbReference type="InterPro" id="IPR009057">
    <property type="entry name" value="Homeodomain-like_sf"/>
</dbReference>
<protein>
    <submittedName>
        <fullName evidence="8">Putative resolvase</fullName>
    </submittedName>
</protein>
<keyword evidence="3" id="KW-0238">DNA-binding</keyword>
<dbReference type="Proteomes" id="UP000004358">
    <property type="component" value="Unassembled WGS sequence"/>
</dbReference>
<feature type="domain" description="Resolvase/invertase-type recombinase catalytic" evidence="7">
    <location>
        <begin position="6"/>
        <end position="149"/>
    </location>
</feature>
<dbReference type="HOGENOM" id="CLU_010686_8_0_0"/>
<dbReference type="Pfam" id="PF00239">
    <property type="entry name" value="Resolvase"/>
    <property type="match status" value="1"/>
</dbReference>
<evidence type="ECO:0000256" key="5">
    <source>
        <dbReference type="PIRSR" id="PIRSR606118-50"/>
    </source>
</evidence>
<dbReference type="EMBL" id="AANZ01000004">
    <property type="protein sequence ID" value="EAQ81745.1"/>
    <property type="molecule type" value="Genomic_DNA"/>
</dbReference>
<dbReference type="SUPFAM" id="SSF53041">
    <property type="entry name" value="Resolvase-like"/>
    <property type="match status" value="1"/>
</dbReference>
<evidence type="ECO:0000256" key="6">
    <source>
        <dbReference type="PROSITE-ProRule" id="PRU10137"/>
    </source>
</evidence>
<dbReference type="PANTHER" id="PTHR30461:SF2">
    <property type="entry name" value="SERINE RECOMBINASE PINE-RELATED"/>
    <property type="match status" value="1"/>
</dbReference>
<dbReference type="GO" id="GO:0003677">
    <property type="term" value="F:DNA binding"/>
    <property type="evidence" value="ECO:0007669"/>
    <property type="project" value="UniProtKB-KW"/>
</dbReference>
<evidence type="ECO:0000256" key="4">
    <source>
        <dbReference type="ARBA" id="ARBA00023172"/>
    </source>
</evidence>
<evidence type="ECO:0000256" key="1">
    <source>
        <dbReference type="ARBA" id="ARBA00009913"/>
    </source>
</evidence>
<dbReference type="SUPFAM" id="SSF46689">
    <property type="entry name" value="Homeodomain-like"/>
    <property type="match status" value="1"/>
</dbReference>
<comment type="caution">
    <text evidence="8">The sequence shown here is derived from an EMBL/GenBank/DDBJ whole genome shotgun (WGS) entry which is preliminary data.</text>
</comment>
<dbReference type="InterPro" id="IPR006118">
    <property type="entry name" value="Recombinase_CS"/>
</dbReference>
<dbReference type="Gene3D" id="1.10.10.60">
    <property type="entry name" value="Homeodomain-like"/>
    <property type="match status" value="1"/>
</dbReference>
<accession>A3ZPR7</accession>
<sequence length="195" mass="21596">MKKMKRIAVYIRVSTIGQNQAGQKREIAKWLSGNSIDPESVLWFFDKETGDTLTRPAFEKLQGAVFNGEVGTIVVWKLDRLSRKLQDGINTLCNWCEKGLRVVSVTQQLDFAGATGKLIASVLFAVAEMEQETRRERQKAGIDAAKANGVYLGRKPGTTKGKPARAMALREKGLTHDEIAVAMGVSRRTVIRYLG</sequence>
<feature type="active site" description="O-(5'-phospho-DNA)-serine intermediate" evidence="5 6">
    <location>
        <position position="14"/>
    </location>
</feature>
<dbReference type="GO" id="GO:0015074">
    <property type="term" value="P:DNA integration"/>
    <property type="evidence" value="ECO:0007669"/>
    <property type="project" value="UniProtKB-KW"/>
</dbReference>
<keyword evidence="4" id="KW-0233">DNA recombination</keyword>
<evidence type="ECO:0000259" key="7">
    <source>
        <dbReference type="PROSITE" id="PS51736"/>
    </source>
</evidence>
<dbReference type="SMART" id="SM00857">
    <property type="entry name" value="Resolvase"/>
    <property type="match status" value="1"/>
</dbReference>